<feature type="domain" description="Type I restriction modification DNA specificity" evidence="4">
    <location>
        <begin position="16"/>
        <end position="182"/>
    </location>
</feature>
<dbReference type="AlphaFoldDB" id="A0A3N5CSM7"/>
<keyword evidence="3" id="KW-0238">DNA-binding</keyword>
<evidence type="ECO:0000259" key="4">
    <source>
        <dbReference type="Pfam" id="PF01420"/>
    </source>
</evidence>
<evidence type="ECO:0000313" key="5">
    <source>
        <dbReference type="EMBL" id="RPF72144.1"/>
    </source>
</evidence>
<keyword evidence="5" id="KW-0378">Hydrolase</keyword>
<dbReference type="CDD" id="cd17254">
    <property type="entry name" value="RMtype1_S_FclI-TRD1-CR1_like"/>
    <property type="match status" value="1"/>
</dbReference>
<dbReference type="PANTHER" id="PTHR30408:SF12">
    <property type="entry name" value="TYPE I RESTRICTION ENZYME MJAVIII SPECIFICITY SUBUNIT"/>
    <property type="match status" value="1"/>
</dbReference>
<evidence type="ECO:0000313" key="6">
    <source>
        <dbReference type="Proteomes" id="UP000275232"/>
    </source>
</evidence>
<dbReference type="InterPro" id="IPR052021">
    <property type="entry name" value="Type-I_RS_S_subunit"/>
</dbReference>
<protein>
    <submittedName>
        <fullName evidence="5">Restriction endonuclease subunit S</fullName>
    </submittedName>
</protein>
<dbReference type="Proteomes" id="UP000275232">
    <property type="component" value="Unassembled WGS sequence"/>
</dbReference>
<sequence length="392" mass="43328">MSSNMAELIRDTDAMPEGWRTAPFSALADYVNGRAFKPEDWGTEGLPIIRIAQITNPDAETNFFDGAVDPRNLIDDDDLIFSWSATLAVMRWRKGPAVLNQHLFKVTPAEGIDRDWLQFRLDASIPDLADEAHGTTMKHIRKGTLSSQSTIVPPLDEQRRIAEVLRSVDEAIAAADGVISQLQETRGLRLEALMALPGTYRRIDEVCRLSGGNGFPIKHQGKAAGQYPFAKVSDMNRPGNEVQMRNAENYVDEADLRTLKAKTFPVGTTFFPKVGATLLTNKRRIAAVEMLVDNNVMGAVATDIDPWFLYYAFCTIDMADYVQPGAVPSVNQRTIGQIMIPVPDRAAQEEFVETMRDLDAAIEMQSDALAQLTATKQSLMADLLSGRVRVPA</sequence>
<proteinExistence type="inferred from homology"/>
<keyword evidence="5" id="KW-0255">Endonuclease</keyword>
<keyword evidence="5" id="KW-0540">Nuclease</keyword>
<dbReference type="SUPFAM" id="SSF116734">
    <property type="entry name" value="DNA methylase specificity domain"/>
    <property type="match status" value="2"/>
</dbReference>
<evidence type="ECO:0000256" key="1">
    <source>
        <dbReference type="ARBA" id="ARBA00010923"/>
    </source>
</evidence>
<dbReference type="GO" id="GO:0003677">
    <property type="term" value="F:DNA binding"/>
    <property type="evidence" value="ECO:0007669"/>
    <property type="project" value="UniProtKB-KW"/>
</dbReference>
<gene>
    <name evidence="5" type="ORF">EG799_11325</name>
</gene>
<dbReference type="PANTHER" id="PTHR30408">
    <property type="entry name" value="TYPE-1 RESTRICTION ENZYME ECOKI SPECIFICITY PROTEIN"/>
    <property type="match status" value="1"/>
</dbReference>
<dbReference type="InterPro" id="IPR044946">
    <property type="entry name" value="Restrct_endonuc_typeI_TRD_sf"/>
</dbReference>
<evidence type="ECO:0000256" key="2">
    <source>
        <dbReference type="ARBA" id="ARBA00022747"/>
    </source>
</evidence>
<name>A0A3N5CSM7_9SPHN</name>
<dbReference type="EMBL" id="RPFZ01000001">
    <property type="protein sequence ID" value="RPF72144.1"/>
    <property type="molecule type" value="Genomic_DNA"/>
</dbReference>
<dbReference type="GO" id="GO:0004519">
    <property type="term" value="F:endonuclease activity"/>
    <property type="evidence" value="ECO:0007669"/>
    <property type="project" value="UniProtKB-KW"/>
</dbReference>
<reference evidence="5 6" key="1">
    <citation type="submission" date="2018-11" db="EMBL/GenBank/DDBJ databases">
        <title>Erythrobacter spongiae sp. nov., isolated from a marine sponge.</title>
        <authorList>
            <person name="Zhuang L."/>
            <person name="Luo L."/>
        </authorList>
    </citation>
    <scope>NUCLEOTIDE SEQUENCE [LARGE SCALE GENOMIC DNA]</scope>
    <source>
        <strain evidence="5 6">HN-E23</strain>
    </source>
</reference>
<dbReference type="Pfam" id="PF01420">
    <property type="entry name" value="Methylase_S"/>
    <property type="match status" value="2"/>
</dbReference>
<feature type="domain" description="Type I restriction modification DNA specificity" evidence="4">
    <location>
        <begin position="201"/>
        <end position="372"/>
    </location>
</feature>
<comment type="similarity">
    <text evidence="1">Belongs to the type-I restriction system S methylase family.</text>
</comment>
<keyword evidence="6" id="KW-1185">Reference proteome</keyword>
<dbReference type="InterPro" id="IPR000055">
    <property type="entry name" value="Restrct_endonuc_typeI_TRD"/>
</dbReference>
<dbReference type="GO" id="GO:0009307">
    <property type="term" value="P:DNA restriction-modification system"/>
    <property type="evidence" value="ECO:0007669"/>
    <property type="project" value="UniProtKB-KW"/>
</dbReference>
<keyword evidence="2" id="KW-0680">Restriction system</keyword>
<dbReference type="Gene3D" id="3.90.220.20">
    <property type="entry name" value="DNA methylase specificity domains"/>
    <property type="match status" value="2"/>
</dbReference>
<accession>A0A3N5CSM7</accession>
<comment type="caution">
    <text evidence="5">The sequence shown here is derived from an EMBL/GenBank/DDBJ whole genome shotgun (WGS) entry which is preliminary data.</text>
</comment>
<evidence type="ECO:0000256" key="3">
    <source>
        <dbReference type="ARBA" id="ARBA00023125"/>
    </source>
</evidence>
<organism evidence="5 6">
    <name type="scientific">Aurantiacibacter spongiae</name>
    <dbReference type="NCBI Taxonomy" id="2488860"/>
    <lineage>
        <taxon>Bacteria</taxon>
        <taxon>Pseudomonadati</taxon>
        <taxon>Pseudomonadota</taxon>
        <taxon>Alphaproteobacteria</taxon>
        <taxon>Sphingomonadales</taxon>
        <taxon>Erythrobacteraceae</taxon>
        <taxon>Aurantiacibacter</taxon>
    </lineage>
</organism>